<reference evidence="5" key="3">
    <citation type="submission" date="2018-08" db="EMBL/GenBank/DDBJ databases">
        <title>Streptococcus chenjunshii sp. nov., isolated from stools sample of the Tibetan antelope in the Qinghai-Tibet plateau, China.</title>
        <authorList>
            <person name="Tian Z."/>
        </authorList>
    </citation>
    <scope>NUCLEOTIDE SEQUENCE [LARGE SCALE GENOMIC DNA]</scope>
    <source>
        <strain evidence="5">Z15</strain>
    </source>
</reference>
<accession>A0A372KLE4</accession>
<dbReference type="EMBL" id="QVQZ01000012">
    <property type="protein sequence ID" value="RFU53093.1"/>
    <property type="molecule type" value="Genomic_DNA"/>
</dbReference>
<name>A0A372KLE4_9STRE</name>
<dbReference type="OrthoDB" id="5113885at2"/>
<dbReference type="PROSITE" id="PS51097">
    <property type="entry name" value="PTS_EIIA_TYPE_5"/>
    <property type="match status" value="1"/>
</dbReference>
<dbReference type="EMBL" id="CP031733">
    <property type="protein sequence ID" value="AXQ79636.1"/>
    <property type="molecule type" value="Genomic_DNA"/>
</dbReference>
<dbReference type="PANTHER" id="PTHR40398:SF1">
    <property type="entry name" value="PTS SYSTEM GLUCITOL_SORBITOL-SPECIFIC EIIA COMPONENT"/>
    <property type="match status" value="1"/>
</dbReference>
<evidence type="ECO:0000313" key="5">
    <source>
        <dbReference type="Proteomes" id="UP000246115"/>
    </source>
</evidence>
<dbReference type="Proteomes" id="UP000262901">
    <property type="component" value="Unassembled WGS sequence"/>
</dbReference>
<dbReference type="Gene3D" id="2.40.33.40">
    <property type="entry name" value="Phosphotransferase system, glucitol/sorbitol-specific IIA component"/>
    <property type="match status" value="1"/>
</dbReference>
<dbReference type="InterPro" id="IPR036665">
    <property type="entry name" value="PTS_IIA_glucitol/sorbitol_sf"/>
</dbReference>
<protein>
    <submittedName>
        <fullName evidence="4">PTS sorbitol transporter subunit IIA</fullName>
    </submittedName>
</protein>
<evidence type="ECO:0000256" key="1">
    <source>
        <dbReference type="PROSITE-ProRule" id="PRU00420"/>
    </source>
</evidence>
<dbReference type="Pfam" id="PF03829">
    <property type="entry name" value="PTSIIA_gutA"/>
    <property type="match status" value="1"/>
</dbReference>
<dbReference type="PANTHER" id="PTHR40398">
    <property type="entry name" value="PTS SYSTEM GLUCITOL/SORBITOL-SPECIFIC EIIA COMPONENT"/>
    <property type="match status" value="1"/>
</dbReference>
<dbReference type="InterPro" id="IPR004716">
    <property type="entry name" value="PTS_IIA_glucitol/sorbitol-sp"/>
</dbReference>
<dbReference type="Proteomes" id="UP000246115">
    <property type="component" value="Chromosome"/>
</dbReference>
<evidence type="ECO:0000313" key="6">
    <source>
        <dbReference type="Proteomes" id="UP000262901"/>
    </source>
</evidence>
<evidence type="ECO:0000313" key="2">
    <source>
        <dbReference type="EMBL" id="AXQ79636.1"/>
    </source>
</evidence>
<proteinExistence type="predicted"/>
<dbReference type="EMBL" id="QVQY01000011">
    <property type="protein sequence ID" value="RFU51049.1"/>
    <property type="molecule type" value="Genomic_DNA"/>
</dbReference>
<dbReference type="SUPFAM" id="SSF141530">
    <property type="entry name" value="PTSIIA/GutA-like"/>
    <property type="match status" value="1"/>
</dbReference>
<dbReference type="RefSeq" id="WP_116878276.1">
    <property type="nucleotide sequence ID" value="NZ_CP031733.1"/>
</dbReference>
<gene>
    <name evidence="2" type="ORF">DDV21_011475</name>
    <name evidence="3" type="ORF">DDV22_05575</name>
    <name evidence="4" type="ORF">DDV23_06370</name>
</gene>
<dbReference type="GO" id="GO:0005737">
    <property type="term" value="C:cytoplasm"/>
    <property type="evidence" value="ECO:0007669"/>
    <property type="project" value="InterPro"/>
</dbReference>
<reference evidence="3 7" key="1">
    <citation type="submission" date="2018-08" db="EMBL/GenBank/DDBJ databases">
        <title>Draft genome of Streptococcus sp .nov. Z2.</title>
        <authorList>
            <person name="Tian Z."/>
        </authorList>
    </citation>
    <scope>NUCLEOTIDE SEQUENCE [LARGE SCALE GENOMIC DNA]</scope>
    <source>
        <strain evidence="3 7">Z2</strain>
    </source>
</reference>
<dbReference type="AlphaFoldDB" id="A0A372KLE4"/>
<sequence length="118" mass="12979">MNIYETEILSIGNDAFSFLSENMLILFGEHVPPELMDFCFKIKVNQITGSIEPGMSMHFGDKSYLITSVGDDVLDNLNNLGHVTVKFDNAINAELPGTIHLRASTAPLPQVGDKIIIN</sequence>
<reference evidence="4 6" key="2">
    <citation type="submission" date="2018-08" db="EMBL/GenBank/DDBJ databases">
        <title>Draft genome of Streptococcus sp. nov. Z1.</title>
        <authorList>
            <person name="Tian Z."/>
        </authorList>
    </citation>
    <scope>NUCLEOTIDE SEQUENCE [LARGE SCALE GENOMIC DNA]</scope>
    <source>
        <strain evidence="4">Z1</strain>
        <strain evidence="6">Z1(2018)</strain>
    </source>
</reference>
<evidence type="ECO:0000313" key="4">
    <source>
        <dbReference type="EMBL" id="RFU53093.1"/>
    </source>
</evidence>
<dbReference type="Proteomes" id="UP000264056">
    <property type="component" value="Unassembled WGS sequence"/>
</dbReference>
<organism evidence="4 6">
    <name type="scientific">Streptococcus chenjunshii</name>
    <dbReference type="NCBI Taxonomy" id="2173853"/>
    <lineage>
        <taxon>Bacteria</taxon>
        <taxon>Bacillati</taxon>
        <taxon>Bacillota</taxon>
        <taxon>Bacilli</taxon>
        <taxon>Lactobacillales</taxon>
        <taxon>Streptococcaceae</taxon>
        <taxon>Streptococcus</taxon>
    </lineage>
</organism>
<comment type="caution">
    <text evidence="1">Lacks conserved residue(s) required for the propagation of feature annotation.</text>
</comment>
<dbReference type="GO" id="GO:0009401">
    <property type="term" value="P:phosphoenolpyruvate-dependent sugar phosphotransferase system"/>
    <property type="evidence" value="ECO:0007669"/>
    <property type="project" value="InterPro"/>
</dbReference>
<accession>A0A346NF41</accession>
<reference evidence="2" key="4">
    <citation type="journal article" date="2019" name="Int. J. Syst. Evol. Microbiol.">
        <title>Streptococcus chenjunshii sp. nov. isolated from feces of Tibetan antelopes.</title>
        <authorList>
            <person name="Tian Z."/>
            <person name="Lu S."/>
            <person name="Jin D."/>
            <person name="Yang J."/>
            <person name="Pu J."/>
            <person name="Lai X.H."/>
            <person name="Bai X.N."/>
            <person name="Wu X.M."/>
            <person name="Li J."/>
            <person name="Wang S."/>
            <person name="Xu J."/>
        </authorList>
    </citation>
    <scope>NUCLEOTIDE SEQUENCE</scope>
    <source>
        <strain evidence="2">Z15</strain>
    </source>
</reference>
<dbReference type="GO" id="GO:0008982">
    <property type="term" value="F:protein-N(PI)-phosphohistidine-sugar phosphotransferase activity"/>
    <property type="evidence" value="ECO:0007669"/>
    <property type="project" value="InterPro"/>
</dbReference>
<dbReference type="GO" id="GO:0016301">
    <property type="term" value="F:kinase activity"/>
    <property type="evidence" value="ECO:0007669"/>
    <property type="project" value="TreeGrafter"/>
</dbReference>
<evidence type="ECO:0000313" key="7">
    <source>
        <dbReference type="Proteomes" id="UP000264056"/>
    </source>
</evidence>
<evidence type="ECO:0000313" key="3">
    <source>
        <dbReference type="EMBL" id="RFU51049.1"/>
    </source>
</evidence>
<dbReference type="KEGG" id="schj:DDV21_011475"/>
<keyword evidence="7" id="KW-1185">Reference proteome</keyword>